<keyword evidence="2" id="KW-0238">DNA-binding</keyword>
<reference evidence="2 5" key="1">
    <citation type="journal article" date="2014" name="Int. J. Syst. Evol. Microbiol.">
        <title>Complete genome sequence of Corynebacterium casei LMG S-19264T (=DSM 44701T), isolated from a smear-ripened cheese.</title>
        <authorList>
            <consortium name="US DOE Joint Genome Institute (JGI-PGF)"/>
            <person name="Walter F."/>
            <person name="Albersmeier A."/>
            <person name="Kalinowski J."/>
            <person name="Ruckert C."/>
        </authorList>
    </citation>
    <scope>NUCLEOTIDE SEQUENCE [LARGE SCALE GENOMIC DNA]</scope>
    <source>
        <strain evidence="2 5">JCM 4205</strain>
    </source>
</reference>
<dbReference type="GeneID" id="95455469"/>
<name>A0AAV4KJQ5_9ACTN</name>
<evidence type="ECO:0000313" key="2">
    <source>
        <dbReference type="EMBL" id="GGR32160.1"/>
    </source>
</evidence>
<evidence type="ECO:0000313" key="5">
    <source>
        <dbReference type="Proteomes" id="UP000642014"/>
    </source>
</evidence>
<dbReference type="EMBL" id="CP023693">
    <property type="protein sequence ID" value="QEV33658.1"/>
    <property type="molecule type" value="Genomic_DNA"/>
</dbReference>
<organism evidence="2 5">
    <name type="scientific">Streptomyces cinereoruber</name>
    <dbReference type="NCBI Taxonomy" id="67260"/>
    <lineage>
        <taxon>Bacteria</taxon>
        <taxon>Bacillati</taxon>
        <taxon>Actinomycetota</taxon>
        <taxon>Actinomycetes</taxon>
        <taxon>Kitasatosporales</taxon>
        <taxon>Streptomycetaceae</taxon>
        <taxon>Streptomyces</taxon>
    </lineage>
</organism>
<dbReference type="AlphaFoldDB" id="A0AAV4KJQ5"/>
<sequence length="290" mass="31301">MGIQNTSARPLSPSRNDGQNRPTGRGSRPRRVGGVVHQNVRHTTRFTVVGNHLAQHAELSLLAIGLGVHIQSLPGGAAVDIKSLAARFPEGAARIAAGLRELEAHGYLRRERNRDDTGKIVTLTISCNHPGRSSDPEEKTERRAPARRTEAPRRALPAVPQPVYPRPDLLPTALGVLAGLRREDSRLYLSATDTEHLAPGVVAWLERDLTPDTVHLLLTCAMPQVPLHRPAALLAHRLNDMLPPLPPLGAKAPPAAPYPLQNCDACDLAFRGPEPGRCGSCTAAGRRENM</sequence>
<dbReference type="RefSeq" id="WP_152370406.1">
    <property type="nucleotide sequence ID" value="NZ_BMSJ01000007.1"/>
</dbReference>
<dbReference type="Proteomes" id="UP000642014">
    <property type="component" value="Unassembled WGS sequence"/>
</dbReference>
<reference evidence="3 4" key="2">
    <citation type="submission" date="2017-09" db="EMBL/GenBank/DDBJ databases">
        <authorList>
            <person name="Lee N."/>
            <person name="Cho B.-K."/>
        </authorList>
    </citation>
    <scope>NUCLEOTIDE SEQUENCE [LARGE SCALE GENOMIC DNA]</scope>
    <source>
        <strain evidence="3 4">ATCC 19740</strain>
    </source>
</reference>
<protein>
    <submittedName>
        <fullName evidence="2">DNA-binding protein</fullName>
    </submittedName>
    <submittedName>
        <fullName evidence="3">Helix-turn-helix domain-containing protein</fullName>
    </submittedName>
</protein>
<gene>
    <name evidence="3" type="ORF">CP977_17025</name>
    <name evidence="2" type="ORF">GCM10010497_38330</name>
</gene>
<accession>A0AAV4KJQ5</accession>
<reference evidence="2" key="3">
    <citation type="submission" date="2023-08" db="EMBL/GenBank/DDBJ databases">
        <authorList>
            <person name="Sun Q."/>
            <person name="Ohkuma M."/>
        </authorList>
    </citation>
    <scope>NUCLEOTIDE SEQUENCE</scope>
    <source>
        <strain evidence="2">JCM 4205</strain>
    </source>
</reference>
<keyword evidence="4" id="KW-1185">Reference proteome</keyword>
<feature type="region of interest" description="Disordered" evidence="1">
    <location>
        <begin position="1"/>
        <end position="33"/>
    </location>
</feature>
<evidence type="ECO:0000313" key="3">
    <source>
        <dbReference type="EMBL" id="QEV33658.1"/>
    </source>
</evidence>
<proteinExistence type="predicted"/>
<dbReference type="EMBL" id="BMSJ01000007">
    <property type="protein sequence ID" value="GGR32160.1"/>
    <property type="molecule type" value="Genomic_DNA"/>
</dbReference>
<feature type="region of interest" description="Disordered" evidence="1">
    <location>
        <begin position="125"/>
        <end position="162"/>
    </location>
</feature>
<evidence type="ECO:0000256" key="1">
    <source>
        <dbReference type="SAM" id="MobiDB-lite"/>
    </source>
</evidence>
<dbReference type="Proteomes" id="UP000326029">
    <property type="component" value="Chromosome"/>
</dbReference>
<feature type="compositionally biased region" description="Polar residues" evidence="1">
    <location>
        <begin position="1"/>
        <end position="22"/>
    </location>
</feature>
<feature type="compositionally biased region" description="Basic and acidic residues" evidence="1">
    <location>
        <begin position="132"/>
        <end position="153"/>
    </location>
</feature>
<dbReference type="GO" id="GO:0003677">
    <property type="term" value="F:DNA binding"/>
    <property type="evidence" value="ECO:0007669"/>
    <property type="project" value="UniProtKB-KW"/>
</dbReference>
<evidence type="ECO:0000313" key="4">
    <source>
        <dbReference type="Proteomes" id="UP000326029"/>
    </source>
</evidence>